<protein>
    <submittedName>
        <fullName evidence="2">XRE family transcriptional regulator</fullName>
    </submittedName>
</protein>
<evidence type="ECO:0000313" key="3">
    <source>
        <dbReference type="Proteomes" id="UP000284557"/>
    </source>
</evidence>
<dbReference type="SUPFAM" id="SSF47413">
    <property type="entry name" value="lambda repressor-like DNA-binding domains"/>
    <property type="match status" value="1"/>
</dbReference>
<evidence type="ECO:0000313" key="2">
    <source>
        <dbReference type="EMBL" id="RIT36767.1"/>
    </source>
</evidence>
<dbReference type="InterPro" id="IPR001387">
    <property type="entry name" value="Cro/C1-type_HTH"/>
</dbReference>
<gene>
    <name evidence="2" type="ORF">D2E76_16040</name>
</gene>
<dbReference type="AlphaFoldDB" id="A0ABD7HLY4"/>
<reference evidence="2 3" key="1">
    <citation type="submission" date="2018-08" db="EMBL/GenBank/DDBJ databases">
        <title>Linezolid Resistance in Mycobacterium abscessus: MIC Distribution and Comprehensive Investigation of Resistance Mechanisms.</title>
        <authorList>
            <person name="Ye M."/>
            <person name="Xu L."/>
            <person name="Zou Y."/>
            <person name="Li B."/>
            <person name="Guo Q."/>
            <person name="Zhang Y."/>
            <person name="Zhan M."/>
            <person name="Xu B."/>
            <person name="Yu F."/>
            <person name="Zhang Z."/>
            <person name="Chu H."/>
        </authorList>
    </citation>
    <scope>NUCLEOTIDE SEQUENCE [LARGE SCALE GENOMIC DNA]</scope>
    <source>
        <strain evidence="2 3">G143</strain>
    </source>
</reference>
<dbReference type="PROSITE" id="PS50943">
    <property type="entry name" value="HTH_CROC1"/>
    <property type="match status" value="1"/>
</dbReference>
<name>A0ABD7HLY4_9MYCO</name>
<organism evidence="2 3">
    <name type="scientific">Mycobacteroides abscessus</name>
    <dbReference type="NCBI Taxonomy" id="36809"/>
    <lineage>
        <taxon>Bacteria</taxon>
        <taxon>Bacillati</taxon>
        <taxon>Actinomycetota</taxon>
        <taxon>Actinomycetes</taxon>
        <taxon>Mycobacteriales</taxon>
        <taxon>Mycobacteriaceae</taxon>
        <taxon>Mycobacteroides</taxon>
    </lineage>
</organism>
<sequence>MDASTNPGGEAGGPDLAAKLNNLFDTMHPDGQKPDSNEKVAEKLREKGVRITSQYLSQLRSGKKKNPSVDTLVALAEYFGLRTPTYLVDRGPHPDLEAEFDYLRLLRDKKVRSIATRVSGLSDQSLMSVEAILDQVRGLEGLPPVDPSASGGT</sequence>
<evidence type="ECO:0000259" key="1">
    <source>
        <dbReference type="PROSITE" id="PS50943"/>
    </source>
</evidence>
<comment type="caution">
    <text evidence="2">The sequence shown here is derived from an EMBL/GenBank/DDBJ whole genome shotgun (WGS) entry which is preliminary data.</text>
</comment>
<dbReference type="EMBL" id="QXBN01000012">
    <property type="protein sequence ID" value="RIT36767.1"/>
    <property type="molecule type" value="Genomic_DNA"/>
</dbReference>
<dbReference type="InterPro" id="IPR010982">
    <property type="entry name" value="Lambda_DNA-bd_dom_sf"/>
</dbReference>
<feature type="domain" description="HTH cro/C1-type" evidence="1">
    <location>
        <begin position="51"/>
        <end position="87"/>
    </location>
</feature>
<dbReference type="CDD" id="cd00093">
    <property type="entry name" value="HTH_XRE"/>
    <property type="match status" value="1"/>
</dbReference>
<dbReference type="Pfam" id="PF01381">
    <property type="entry name" value="HTH_3"/>
    <property type="match status" value="1"/>
</dbReference>
<accession>A0ABD7HLY4</accession>
<dbReference type="Gene3D" id="1.10.260.40">
    <property type="entry name" value="lambda repressor-like DNA-binding domains"/>
    <property type="match status" value="1"/>
</dbReference>
<proteinExistence type="predicted"/>
<dbReference type="RefSeq" id="WP_119596423.1">
    <property type="nucleotide sequence ID" value="NZ_QXBN01000012.1"/>
</dbReference>
<dbReference type="Proteomes" id="UP000284557">
    <property type="component" value="Unassembled WGS sequence"/>
</dbReference>